<dbReference type="HOGENOM" id="CLU_001265_1_1_1"/>
<dbReference type="InterPro" id="IPR050327">
    <property type="entry name" value="Proton-linked_MCT"/>
</dbReference>
<feature type="transmembrane region" description="Helical" evidence="3">
    <location>
        <begin position="365"/>
        <end position="389"/>
    </location>
</feature>
<dbReference type="EMBL" id="KN832977">
    <property type="protein sequence ID" value="KIM88273.1"/>
    <property type="molecule type" value="Genomic_DNA"/>
</dbReference>
<feature type="transmembrane region" description="Helical" evidence="3">
    <location>
        <begin position="32"/>
        <end position="51"/>
    </location>
</feature>
<keyword evidence="6" id="KW-1185">Reference proteome</keyword>
<gene>
    <name evidence="5" type="ORF">PILCRDRAFT_814180</name>
</gene>
<dbReference type="InterPro" id="IPR036259">
    <property type="entry name" value="MFS_trans_sf"/>
</dbReference>
<keyword evidence="3" id="KW-1133">Transmembrane helix</keyword>
<proteinExistence type="inferred from homology"/>
<dbReference type="InParanoid" id="A0A0C3BP64"/>
<evidence type="ECO:0000313" key="5">
    <source>
        <dbReference type="EMBL" id="KIM88273.1"/>
    </source>
</evidence>
<evidence type="ECO:0000313" key="6">
    <source>
        <dbReference type="Proteomes" id="UP000054166"/>
    </source>
</evidence>
<feature type="domain" description="Major facilitator superfamily (MFS) profile" evidence="4">
    <location>
        <begin position="237"/>
        <end position="426"/>
    </location>
</feature>
<dbReference type="PANTHER" id="PTHR11360:SF234">
    <property type="entry name" value="MFS-TYPE TRANSPORTER DBAD-RELATED"/>
    <property type="match status" value="1"/>
</dbReference>
<dbReference type="GO" id="GO:0022857">
    <property type="term" value="F:transmembrane transporter activity"/>
    <property type="evidence" value="ECO:0007669"/>
    <property type="project" value="InterPro"/>
</dbReference>
<sequence>MDSPKKKHQESLPSLQYTDSEYEAKPEGNAKALCTLAGGWLALFATFGYISSFGVYQDLYVLSGTSSSSNISWIGSVQIWCLTAIALPAGSLLDKGYFKHVVFFGTIIYLFSLFMLSLVHIDHYYQIFLSQGLGMGIGAGMIYTPAMAVQAHHWKARRSLAMGLVITGSSVGGIVYPIMLNNLFNSSVGFAQGVRASGYLTTGILVLANCLMSAKPRGDMTGRPKADVGAIIRDTPYMLVGVVGGFFVCWNLFFPYFYLQLFTNLHNLSSTFAFYTLTIQNGASIFGRTIPNLLADKFGMINTFIVIVFCTGISVFGLLWIDSVEGVTIFAIIYGFFSGGVLSLSAPTLATFARSESEIGIRLGVSYFFNSFGFLTGPPIAGALLGSQIRWDRPVVFSGVMVLAGSIPFLLLGRMLQARRKETQIV</sequence>
<feature type="transmembrane region" description="Helical" evidence="3">
    <location>
        <begin position="160"/>
        <end position="184"/>
    </location>
</feature>
<name>A0A0C3BP64_PILCF</name>
<dbReference type="InterPro" id="IPR011701">
    <property type="entry name" value="MFS"/>
</dbReference>
<reference evidence="5 6" key="1">
    <citation type="submission" date="2014-04" db="EMBL/GenBank/DDBJ databases">
        <authorList>
            <consortium name="DOE Joint Genome Institute"/>
            <person name="Kuo A."/>
            <person name="Tarkka M."/>
            <person name="Buscot F."/>
            <person name="Kohler A."/>
            <person name="Nagy L.G."/>
            <person name="Floudas D."/>
            <person name="Copeland A."/>
            <person name="Barry K.W."/>
            <person name="Cichocki N."/>
            <person name="Veneault-Fourrey C."/>
            <person name="LaButti K."/>
            <person name="Lindquist E.A."/>
            <person name="Lipzen A."/>
            <person name="Lundell T."/>
            <person name="Morin E."/>
            <person name="Murat C."/>
            <person name="Sun H."/>
            <person name="Tunlid A."/>
            <person name="Henrissat B."/>
            <person name="Grigoriev I.V."/>
            <person name="Hibbett D.S."/>
            <person name="Martin F."/>
            <person name="Nordberg H.P."/>
            <person name="Cantor M.N."/>
            <person name="Hua S.X."/>
        </authorList>
    </citation>
    <scope>NUCLEOTIDE SEQUENCE [LARGE SCALE GENOMIC DNA]</scope>
    <source>
        <strain evidence="5 6">F 1598</strain>
    </source>
</reference>
<reference evidence="6" key="2">
    <citation type="submission" date="2015-01" db="EMBL/GenBank/DDBJ databases">
        <title>Evolutionary Origins and Diversification of the Mycorrhizal Mutualists.</title>
        <authorList>
            <consortium name="DOE Joint Genome Institute"/>
            <consortium name="Mycorrhizal Genomics Consortium"/>
            <person name="Kohler A."/>
            <person name="Kuo A."/>
            <person name="Nagy L.G."/>
            <person name="Floudas D."/>
            <person name="Copeland A."/>
            <person name="Barry K.W."/>
            <person name="Cichocki N."/>
            <person name="Veneault-Fourrey C."/>
            <person name="LaButti K."/>
            <person name="Lindquist E.A."/>
            <person name="Lipzen A."/>
            <person name="Lundell T."/>
            <person name="Morin E."/>
            <person name="Murat C."/>
            <person name="Riley R."/>
            <person name="Ohm R."/>
            <person name="Sun H."/>
            <person name="Tunlid A."/>
            <person name="Henrissat B."/>
            <person name="Grigoriev I.V."/>
            <person name="Hibbett D.S."/>
            <person name="Martin F."/>
        </authorList>
    </citation>
    <scope>NUCLEOTIDE SEQUENCE [LARGE SCALE GENOMIC DNA]</scope>
    <source>
        <strain evidence="6">F 1598</strain>
    </source>
</reference>
<keyword evidence="3" id="KW-0472">Membrane</keyword>
<keyword evidence="3" id="KW-0812">Transmembrane</keyword>
<accession>A0A0C3BP64</accession>
<feature type="transmembrane region" description="Helical" evidence="3">
    <location>
        <begin position="71"/>
        <end position="89"/>
    </location>
</feature>
<dbReference type="SUPFAM" id="SSF103473">
    <property type="entry name" value="MFS general substrate transporter"/>
    <property type="match status" value="1"/>
</dbReference>
<comment type="similarity">
    <text evidence="2">Belongs to the major facilitator superfamily. Monocarboxylate porter (TC 2.A.1.13) family.</text>
</comment>
<feature type="transmembrane region" description="Helical" evidence="3">
    <location>
        <begin position="327"/>
        <end position="353"/>
    </location>
</feature>
<feature type="transmembrane region" description="Helical" evidence="3">
    <location>
        <begin position="265"/>
        <end position="286"/>
    </location>
</feature>
<feature type="transmembrane region" description="Helical" evidence="3">
    <location>
        <begin position="101"/>
        <end position="121"/>
    </location>
</feature>
<comment type="subcellular location">
    <subcellularLocation>
        <location evidence="1">Membrane</location>
        <topology evidence="1">Multi-pass membrane protein</topology>
    </subcellularLocation>
</comment>
<organism evidence="5 6">
    <name type="scientific">Piloderma croceum (strain F 1598)</name>
    <dbReference type="NCBI Taxonomy" id="765440"/>
    <lineage>
        <taxon>Eukaryota</taxon>
        <taxon>Fungi</taxon>
        <taxon>Dikarya</taxon>
        <taxon>Basidiomycota</taxon>
        <taxon>Agaricomycotina</taxon>
        <taxon>Agaricomycetes</taxon>
        <taxon>Agaricomycetidae</taxon>
        <taxon>Atheliales</taxon>
        <taxon>Atheliaceae</taxon>
        <taxon>Piloderma</taxon>
    </lineage>
</organism>
<dbReference type="PANTHER" id="PTHR11360">
    <property type="entry name" value="MONOCARBOXYLATE TRANSPORTER"/>
    <property type="match status" value="1"/>
</dbReference>
<evidence type="ECO:0000259" key="4">
    <source>
        <dbReference type="PROSITE" id="PS50850"/>
    </source>
</evidence>
<dbReference type="Pfam" id="PF07690">
    <property type="entry name" value="MFS_1"/>
    <property type="match status" value="1"/>
</dbReference>
<dbReference type="OrthoDB" id="6499973at2759"/>
<dbReference type="GO" id="GO:0016020">
    <property type="term" value="C:membrane"/>
    <property type="evidence" value="ECO:0007669"/>
    <property type="project" value="UniProtKB-SubCell"/>
</dbReference>
<evidence type="ECO:0000256" key="2">
    <source>
        <dbReference type="ARBA" id="ARBA00006727"/>
    </source>
</evidence>
<evidence type="ECO:0000256" key="1">
    <source>
        <dbReference type="ARBA" id="ARBA00004141"/>
    </source>
</evidence>
<dbReference type="PROSITE" id="PS50850">
    <property type="entry name" value="MFS"/>
    <property type="match status" value="1"/>
</dbReference>
<feature type="transmembrane region" description="Helical" evidence="3">
    <location>
        <begin position="298"/>
        <end position="321"/>
    </location>
</feature>
<dbReference type="Proteomes" id="UP000054166">
    <property type="component" value="Unassembled WGS sequence"/>
</dbReference>
<protein>
    <recommendedName>
        <fullName evidence="4">Major facilitator superfamily (MFS) profile domain-containing protein</fullName>
    </recommendedName>
</protein>
<evidence type="ECO:0000256" key="3">
    <source>
        <dbReference type="SAM" id="Phobius"/>
    </source>
</evidence>
<feature type="transmembrane region" description="Helical" evidence="3">
    <location>
        <begin position="127"/>
        <end position="148"/>
    </location>
</feature>
<dbReference type="InterPro" id="IPR020846">
    <property type="entry name" value="MFS_dom"/>
</dbReference>
<dbReference type="Gene3D" id="1.20.1250.20">
    <property type="entry name" value="MFS general substrate transporter like domains"/>
    <property type="match status" value="2"/>
</dbReference>
<dbReference type="AlphaFoldDB" id="A0A0C3BP64"/>
<feature type="transmembrane region" description="Helical" evidence="3">
    <location>
        <begin position="235"/>
        <end position="259"/>
    </location>
</feature>
<feature type="transmembrane region" description="Helical" evidence="3">
    <location>
        <begin position="395"/>
        <end position="412"/>
    </location>
</feature>
<feature type="transmembrane region" description="Helical" evidence="3">
    <location>
        <begin position="196"/>
        <end position="214"/>
    </location>
</feature>
<dbReference type="STRING" id="765440.A0A0C3BP64"/>